<dbReference type="AlphaFoldDB" id="A0A4U7BM25"/>
<dbReference type="SUPFAM" id="SSF103481">
    <property type="entry name" value="Multidrug resistance efflux transporter EmrE"/>
    <property type="match status" value="1"/>
</dbReference>
<evidence type="ECO:0000256" key="7">
    <source>
        <dbReference type="SAM" id="Phobius"/>
    </source>
</evidence>
<evidence type="ECO:0000256" key="4">
    <source>
        <dbReference type="ARBA" id="ARBA00022989"/>
    </source>
</evidence>
<proteinExistence type="inferred from homology"/>
<dbReference type="InterPro" id="IPR000390">
    <property type="entry name" value="Small_drug/metabolite_transptr"/>
</dbReference>
<dbReference type="Gene3D" id="1.10.3730.20">
    <property type="match status" value="1"/>
</dbReference>
<dbReference type="PANTHER" id="PTHR30561:SF7">
    <property type="entry name" value="GUANIDINIUM EFFLUX SYSTEM SUBUNIT GDNC-RELATED"/>
    <property type="match status" value="1"/>
</dbReference>
<keyword evidence="4 7" id="KW-1133">Transmembrane helix</keyword>
<evidence type="ECO:0000313" key="8">
    <source>
        <dbReference type="EMBL" id="TKX31255.1"/>
    </source>
</evidence>
<dbReference type="OrthoDB" id="2168659at2"/>
<evidence type="ECO:0000313" key="9">
    <source>
        <dbReference type="Proteomes" id="UP000308838"/>
    </source>
</evidence>
<accession>A0A4U7BM25</accession>
<dbReference type="Proteomes" id="UP000308838">
    <property type="component" value="Unassembled WGS sequence"/>
</dbReference>
<dbReference type="InterPro" id="IPR045324">
    <property type="entry name" value="Small_multidrug_res"/>
</dbReference>
<dbReference type="PANTHER" id="PTHR30561">
    <property type="entry name" value="SMR FAMILY PROTON-DEPENDENT DRUG EFFLUX TRANSPORTER SUGE"/>
    <property type="match status" value="1"/>
</dbReference>
<feature type="transmembrane region" description="Helical" evidence="7">
    <location>
        <begin position="89"/>
        <end position="107"/>
    </location>
</feature>
<keyword evidence="9" id="KW-1185">Reference proteome</keyword>
<keyword evidence="3 6" id="KW-0812">Transmembrane</keyword>
<protein>
    <submittedName>
        <fullName evidence="8">QacE family quaternary ammonium compound efflux SMR transporter</fullName>
    </submittedName>
</protein>
<comment type="similarity">
    <text evidence="6">Belongs to the drug/metabolite transporter (DMT) superfamily. Small multidrug resistance (SMR) (TC 2.A.7.1) family.</text>
</comment>
<keyword evidence="2" id="KW-1003">Cell membrane</keyword>
<dbReference type="GO" id="GO:0005886">
    <property type="term" value="C:plasma membrane"/>
    <property type="evidence" value="ECO:0007669"/>
    <property type="project" value="UniProtKB-SubCell"/>
</dbReference>
<comment type="caution">
    <text evidence="8">The sequence shown here is derived from an EMBL/GenBank/DDBJ whole genome shotgun (WGS) entry which is preliminary data.</text>
</comment>
<sequence>MFLKKELNTAWLWVIFGALIECFWVSGLKYSYEIWHYYLTAIGIFISFNCFLKACKKIEISIAYSVFVGIGTAGIVIAEIAIFHEKFSILKIFFILLLLLGVIGLKFSSKEN</sequence>
<evidence type="ECO:0000256" key="2">
    <source>
        <dbReference type="ARBA" id="ARBA00022475"/>
    </source>
</evidence>
<feature type="transmembrane region" description="Helical" evidence="7">
    <location>
        <begin position="64"/>
        <end position="83"/>
    </location>
</feature>
<feature type="transmembrane region" description="Helical" evidence="7">
    <location>
        <begin position="7"/>
        <end position="28"/>
    </location>
</feature>
<keyword evidence="5 7" id="KW-0472">Membrane</keyword>
<evidence type="ECO:0000256" key="6">
    <source>
        <dbReference type="RuleBase" id="RU003942"/>
    </source>
</evidence>
<feature type="transmembrane region" description="Helical" evidence="7">
    <location>
        <begin position="34"/>
        <end position="52"/>
    </location>
</feature>
<dbReference type="GO" id="GO:0022857">
    <property type="term" value="F:transmembrane transporter activity"/>
    <property type="evidence" value="ECO:0007669"/>
    <property type="project" value="InterPro"/>
</dbReference>
<dbReference type="EMBL" id="NXLZ01000004">
    <property type="protein sequence ID" value="TKX31255.1"/>
    <property type="molecule type" value="Genomic_DNA"/>
</dbReference>
<organism evidence="8 9">
    <name type="scientific">Campylobacter estrildidarum</name>
    <dbReference type="NCBI Taxonomy" id="2510189"/>
    <lineage>
        <taxon>Bacteria</taxon>
        <taxon>Pseudomonadati</taxon>
        <taxon>Campylobacterota</taxon>
        <taxon>Epsilonproteobacteria</taxon>
        <taxon>Campylobacterales</taxon>
        <taxon>Campylobacteraceae</taxon>
        <taxon>Campylobacter</taxon>
    </lineage>
</organism>
<evidence type="ECO:0000256" key="3">
    <source>
        <dbReference type="ARBA" id="ARBA00022692"/>
    </source>
</evidence>
<evidence type="ECO:0000256" key="1">
    <source>
        <dbReference type="ARBA" id="ARBA00004651"/>
    </source>
</evidence>
<comment type="subcellular location">
    <subcellularLocation>
        <location evidence="1 6">Cell membrane</location>
        <topology evidence="1 6">Multi-pass membrane protein</topology>
    </subcellularLocation>
</comment>
<name>A0A4U7BM25_9BACT</name>
<gene>
    <name evidence="8" type="ORF">CQA69_03160</name>
</gene>
<dbReference type="Pfam" id="PF00893">
    <property type="entry name" value="Multi_Drug_Res"/>
    <property type="match status" value="1"/>
</dbReference>
<evidence type="ECO:0000256" key="5">
    <source>
        <dbReference type="ARBA" id="ARBA00023136"/>
    </source>
</evidence>
<dbReference type="InterPro" id="IPR037185">
    <property type="entry name" value="EmrE-like"/>
</dbReference>
<reference evidence="8 9" key="1">
    <citation type="submission" date="2018-05" db="EMBL/GenBank/DDBJ databases">
        <title>Novel Campyloabacter and Helicobacter Species and Strains.</title>
        <authorList>
            <person name="Mannion A.J."/>
            <person name="Shen Z."/>
            <person name="Fox J.G."/>
        </authorList>
    </citation>
    <scope>NUCLEOTIDE SEQUENCE [LARGE SCALE GENOMIC DNA]</scope>
    <source>
        <strain evidence="9">MIT17-664</strain>
    </source>
</reference>